<name>A0A6J3LSY0_9PEZI</name>
<evidence type="ECO:0000313" key="3">
    <source>
        <dbReference type="Proteomes" id="UP000504637"/>
    </source>
</evidence>
<feature type="compositionally biased region" description="Basic residues" evidence="1">
    <location>
        <begin position="639"/>
        <end position="653"/>
    </location>
</feature>
<protein>
    <recommendedName>
        <fullName evidence="2">CUE domain-containing protein</fullName>
    </recommendedName>
</protein>
<dbReference type="InterPro" id="IPR009060">
    <property type="entry name" value="UBA-like_sf"/>
</dbReference>
<feature type="region of interest" description="Disordered" evidence="1">
    <location>
        <begin position="294"/>
        <end position="315"/>
    </location>
</feature>
<feature type="domain" description="CUE" evidence="2">
    <location>
        <begin position="320"/>
        <end position="363"/>
    </location>
</feature>
<dbReference type="OrthoDB" id="5577209at2759"/>
<evidence type="ECO:0000313" key="4">
    <source>
        <dbReference type="RefSeq" id="XP_033455774.1"/>
    </source>
</evidence>
<sequence>MKIPPFTSLPPASIRRSLTTSEWEACIAAWLTLSQVTLDFSKERFVEQCHEQNSLPTFLDSFYTQVAEAGPQDGQLRSIQALSLRKICFKLVDRMYREVDRIPSLLSTWHFISNFCLAHVKEAALSGTIHAIWEKQSTTMRTSLQKETQGALALLESNNGPDGTKWLTRFAPVVVSSPDIGLSIMTASDFLDTLVSAYNPRTSDVKRKALSNFVFHGMVALARTDPPNVSLLADQLYSLKTQADASSTNLSLLHDAVTNTPLTSKLQQTIASNSSDRLAKLLATLETYRTPSIARRKRSVRSRPAKGKQNADRNAELHVHHMSLITQVQDLFPDLGSGFVVKVLSEYNDDVEQTIAHLLDDSLPPHLASLDRSAEMPTGTEPQPDHLAPRPTPPAAIQPFIPSRRNVFDNDEIHNLQLGTDRLHIGKAKIDLSTASDAQPNKAAILSALAAFDSDDDERDDTYDVDDVGGTIDTAHPDGEPGIIAARAAQDENDAALFAAYRSAPELFGRAHEIRRGQARAALKRETGMTDEAIEGWAIMLARDPKRARKLEAQSAAFDGRQVHLAGTAYRGEAAADTDTDGSDGGGGGSGVMNAPRGGFRGRGRGGRGGRGGGNVAGEAGEASTAHAQRRKEASKGSRANHNRRNQRAKKMARGGFPG</sequence>
<dbReference type="GeneID" id="54364461"/>
<evidence type="ECO:0000259" key="2">
    <source>
        <dbReference type="PROSITE" id="PS51140"/>
    </source>
</evidence>
<accession>A0A6J3LSY0</accession>
<dbReference type="InterPro" id="IPR041800">
    <property type="entry name" value="ASCC2_CUE"/>
</dbReference>
<dbReference type="Pfam" id="PF02845">
    <property type="entry name" value="CUE"/>
    <property type="match status" value="1"/>
</dbReference>
<dbReference type="Gene3D" id="1.10.8.10">
    <property type="entry name" value="DNA helicase RuvA subunit, C-terminal domain"/>
    <property type="match status" value="1"/>
</dbReference>
<dbReference type="RefSeq" id="XP_033455774.1">
    <property type="nucleotide sequence ID" value="XM_033606661.1"/>
</dbReference>
<feature type="region of interest" description="Disordered" evidence="1">
    <location>
        <begin position="571"/>
        <end position="659"/>
    </location>
</feature>
<dbReference type="CDD" id="cd14364">
    <property type="entry name" value="CUE_ASCC2"/>
    <property type="match status" value="1"/>
</dbReference>
<organism evidence="4">
    <name type="scientific">Dissoconium aciculare CBS 342.82</name>
    <dbReference type="NCBI Taxonomy" id="1314786"/>
    <lineage>
        <taxon>Eukaryota</taxon>
        <taxon>Fungi</taxon>
        <taxon>Dikarya</taxon>
        <taxon>Ascomycota</taxon>
        <taxon>Pezizomycotina</taxon>
        <taxon>Dothideomycetes</taxon>
        <taxon>Dothideomycetidae</taxon>
        <taxon>Mycosphaerellales</taxon>
        <taxon>Dissoconiaceae</taxon>
        <taxon>Dissoconium</taxon>
    </lineage>
</organism>
<reference evidence="4" key="2">
    <citation type="submission" date="2020-04" db="EMBL/GenBank/DDBJ databases">
        <authorList>
            <consortium name="NCBI Genome Project"/>
        </authorList>
    </citation>
    <scope>NUCLEOTIDE SEQUENCE</scope>
    <source>
        <strain evidence="4">CBS 342.82</strain>
    </source>
</reference>
<dbReference type="InterPro" id="IPR052586">
    <property type="entry name" value="ASCC2"/>
</dbReference>
<dbReference type="PROSITE" id="PS51140">
    <property type="entry name" value="CUE"/>
    <property type="match status" value="1"/>
</dbReference>
<feature type="compositionally biased region" description="Basic residues" evidence="1">
    <location>
        <begin position="294"/>
        <end position="306"/>
    </location>
</feature>
<evidence type="ECO:0000256" key="1">
    <source>
        <dbReference type="SAM" id="MobiDB-lite"/>
    </source>
</evidence>
<dbReference type="GO" id="GO:0043130">
    <property type="term" value="F:ubiquitin binding"/>
    <property type="evidence" value="ECO:0007669"/>
    <property type="project" value="InterPro"/>
</dbReference>
<proteinExistence type="predicted"/>
<gene>
    <name evidence="4" type="ORF">K489DRAFT_391115</name>
</gene>
<dbReference type="SMART" id="SM00546">
    <property type="entry name" value="CUE"/>
    <property type="match status" value="1"/>
</dbReference>
<dbReference type="InterPro" id="IPR003892">
    <property type="entry name" value="CUE"/>
</dbReference>
<dbReference type="PANTHER" id="PTHR21494:SF0">
    <property type="entry name" value="ACTIVATING SIGNAL COINTEGRATOR 1 COMPLEX SUBUNIT 2"/>
    <property type="match status" value="1"/>
</dbReference>
<dbReference type="Proteomes" id="UP000504637">
    <property type="component" value="Unplaced"/>
</dbReference>
<dbReference type="SUPFAM" id="SSF46934">
    <property type="entry name" value="UBA-like"/>
    <property type="match status" value="1"/>
</dbReference>
<dbReference type="PANTHER" id="PTHR21494">
    <property type="entry name" value="ACTIVATING SIGNAL COINTEGRATOR 1 COMPLEX SUBUNIT 2 ASC-1 COMPLEX SUBUNIT P100"/>
    <property type="match status" value="1"/>
</dbReference>
<dbReference type="AlphaFoldDB" id="A0A6J3LSY0"/>
<reference evidence="4" key="3">
    <citation type="submission" date="2025-08" db="UniProtKB">
        <authorList>
            <consortium name="RefSeq"/>
        </authorList>
    </citation>
    <scope>IDENTIFICATION</scope>
    <source>
        <strain evidence="4">CBS 342.82</strain>
    </source>
</reference>
<keyword evidence="3" id="KW-1185">Reference proteome</keyword>
<reference evidence="4" key="1">
    <citation type="submission" date="2020-01" db="EMBL/GenBank/DDBJ databases">
        <authorList>
            <consortium name="DOE Joint Genome Institute"/>
            <person name="Haridas S."/>
            <person name="Albert R."/>
            <person name="Binder M."/>
            <person name="Bloem J."/>
            <person name="Labutti K."/>
            <person name="Salamov A."/>
            <person name="Andreopoulos B."/>
            <person name="Baker S.E."/>
            <person name="Barry K."/>
            <person name="Bills G."/>
            <person name="Bluhm B.H."/>
            <person name="Cannon C."/>
            <person name="Castanera R."/>
            <person name="Culley D.E."/>
            <person name="Daum C."/>
            <person name="Ezra D."/>
            <person name="Gonzalez J.B."/>
            <person name="Henrissat B."/>
            <person name="Kuo A."/>
            <person name="Liang C."/>
            <person name="Lipzen A."/>
            <person name="Lutzoni F."/>
            <person name="Magnuson J."/>
            <person name="Mondo S."/>
            <person name="Nolan M."/>
            <person name="Ohm R."/>
            <person name="Pangilinan J."/>
            <person name="Park H.-J."/>
            <person name="Ramirez L."/>
            <person name="Alfaro M."/>
            <person name="Sun H."/>
            <person name="Tritt A."/>
            <person name="Yoshinaga Y."/>
            <person name="Zwiers L.-H."/>
            <person name="Turgeon B.G."/>
            <person name="Goodwin S.B."/>
            <person name="Spatafora J.W."/>
            <person name="Crous P.W."/>
            <person name="Grigoriev I.V."/>
        </authorList>
    </citation>
    <scope>NUCLEOTIDE SEQUENCE</scope>
    <source>
        <strain evidence="4">CBS 342.82</strain>
    </source>
</reference>
<feature type="region of interest" description="Disordered" evidence="1">
    <location>
        <begin position="366"/>
        <end position="397"/>
    </location>
</feature>